<dbReference type="RefSeq" id="WP_125984117.1">
    <property type="nucleotide sequence ID" value="NZ_NGJS01000009.1"/>
</dbReference>
<dbReference type="InterPro" id="IPR027417">
    <property type="entry name" value="P-loop_NTPase"/>
</dbReference>
<protein>
    <recommendedName>
        <fullName evidence="3">YhaN AAA domain-containing protein</fullName>
    </recommendedName>
</protein>
<keyword evidence="1" id="KW-0175">Coiled coil</keyword>
<feature type="coiled-coil region" evidence="1">
    <location>
        <begin position="704"/>
        <end position="738"/>
    </location>
</feature>
<dbReference type="EMBL" id="NGJS01000009">
    <property type="protein sequence ID" value="RST98584.1"/>
    <property type="molecule type" value="Genomic_DNA"/>
</dbReference>
<feature type="coiled-coil region" evidence="1">
    <location>
        <begin position="562"/>
        <end position="589"/>
    </location>
</feature>
<keyword evidence="2" id="KW-1133">Transmembrane helix</keyword>
<feature type="transmembrane region" description="Helical" evidence="2">
    <location>
        <begin position="431"/>
        <end position="450"/>
    </location>
</feature>
<comment type="caution">
    <text evidence="4">The sequence shown here is derived from an EMBL/GenBank/DDBJ whole genome shotgun (WGS) entry which is preliminary data.</text>
</comment>
<dbReference type="AlphaFoldDB" id="A0A429ZXJ6"/>
<evidence type="ECO:0000313" key="5">
    <source>
        <dbReference type="Proteomes" id="UP000287857"/>
    </source>
</evidence>
<gene>
    <name evidence="4" type="ORF">CBF37_07355</name>
</gene>
<dbReference type="Proteomes" id="UP000287857">
    <property type="component" value="Unassembled WGS sequence"/>
</dbReference>
<proteinExistence type="predicted"/>
<evidence type="ECO:0000256" key="1">
    <source>
        <dbReference type="SAM" id="Coils"/>
    </source>
</evidence>
<dbReference type="InterPro" id="IPR038734">
    <property type="entry name" value="YhaN_AAA"/>
</dbReference>
<dbReference type="Pfam" id="PF13514">
    <property type="entry name" value="AAA_27"/>
    <property type="match status" value="1"/>
</dbReference>
<evidence type="ECO:0000256" key="2">
    <source>
        <dbReference type="SAM" id="Phobius"/>
    </source>
</evidence>
<dbReference type="OrthoDB" id="9764467at2"/>
<organism evidence="4 5">
    <name type="scientific">Vagococcus vulneris</name>
    <dbReference type="NCBI Taxonomy" id="1977869"/>
    <lineage>
        <taxon>Bacteria</taxon>
        <taxon>Bacillati</taxon>
        <taxon>Bacillota</taxon>
        <taxon>Bacilli</taxon>
        <taxon>Lactobacillales</taxon>
        <taxon>Enterococcaceae</taxon>
        <taxon>Vagococcus</taxon>
    </lineage>
</organism>
<feature type="coiled-coil region" evidence="1">
    <location>
        <begin position="499"/>
        <end position="533"/>
    </location>
</feature>
<feature type="coiled-coil region" evidence="1">
    <location>
        <begin position="183"/>
        <end position="244"/>
    </location>
</feature>
<feature type="domain" description="YhaN AAA" evidence="3">
    <location>
        <begin position="1"/>
        <end position="204"/>
    </location>
</feature>
<accession>A0A429ZXJ6</accession>
<name>A0A429ZXJ6_9ENTE</name>
<dbReference type="Gene3D" id="3.40.50.300">
    <property type="entry name" value="P-loop containing nucleotide triphosphate hydrolases"/>
    <property type="match status" value="2"/>
</dbReference>
<keyword evidence="2" id="KW-0472">Membrane</keyword>
<dbReference type="SUPFAM" id="SSF52540">
    <property type="entry name" value="P-loop containing nucleoside triphosphate hydrolases"/>
    <property type="match status" value="1"/>
</dbReference>
<feature type="coiled-coil region" evidence="1">
    <location>
        <begin position="364"/>
        <end position="419"/>
    </location>
</feature>
<evidence type="ECO:0000259" key="3">
    <source>
        <dbReference type="Pfam" id="PF13514"/>
    </source>
</evidence>
<dbReference type="PANTHER" id="PTHR41259:SF1">
    <property type="entry name" value="DOUBLE-STRAND BREAK REPAIR RAD50 ATPASE, PUTATIVE-RELATED"/>
    <property type="match status" value="1"/>
</dbReference>
<evidence type="ECO:0000313" key="4">
    <source>
        <dbReference type="EMBL" id="RST98584.1"/>
    </source>
</evidence>
<keyword evidence="5" id="KW-1185">Reference proteome</keyword>
<keyword evidence="2" id="KW-0812">Transmembrane</keyword>
<feature type="transmembrane region" description="Helical" evidence="2">
    <location>
        <begin position="457"/>
        <end position="475"/>
    </location>
</feature>
<reference evidence="4 5" key="1">
    <citation type="submission" date="2017-05" db="EMBL/GenBank/DDBJ databases">
        <title>Vagococcus spp. assemblies.</title>
        <authorList>
            <person name="Gulvik C.A."/>
        </authorList>
    </citation>
    <scope>NUCLEOTIDE SEQUENCE [LARGE SCALE GENOMIC DNA]</scope>
    <source>
        <strain evidence="4 5">SS1995</strain>
    </source>
</reference>
<sequence length="916" mass="105647">MKILSLHIQGFGQFENQSFYLTDGSQLIYGGNESGKSTIYQFIRTMLFGFPKKREQVRDFEPISGAAYGGRIEIEHPVYNQFTIERFKNKNKGQASVTLSDGQTGQEALLEKILNPLTKELFDQVFSFQQEQLTDLAQLDEVRLQHLLLSVGLTGSGELTKISDDLLKDRQQIYKPTGRLPRLNQELKAFRELEAKITDVEKQESTYQTKLSLLGELEEKVLHLENQHDQVMTASRRLAEQQKRFAMYVEYTTLKTEAEATKPTDQLTVMKVQDGLQEYRFLEKKEKDMMAQQAEQTSNVSPAFVFYLDNQELFEKALVDQMTVETLTERRQLVAEQVLADNRKIDALCSTYGMQRGVTDEPLNQQIIKEIEEVSEREELITREKIILGNESSRLGIRQKELNQQLNAIEKTMVEQEGESQAAPKHVSGMTLAQIVGAGLVAVGVICLLLTVLLPKLILIVPAIIFTGAGVISWMQTKPQKGGQPPIQDMNPMMSRDHYRLQLAEADELEYELNKISEKLDTVSNQLTVIEDQKAIWHKLYGFTSTDTLASWLTKIPVVVQLQELQEKAESSQLQLDQIDNELTMYSEQLNFARQWLNLEVNTIREQYLIVRDFVTDQQKAAQTERVNYAQTESYQQSLINLRYERQALLEQLIHVIEDSAVTNVDGIVTWIARQTDWQNNQQQAEELALRLEEYFDLSKSYELAAISDSLIKASTEKEQLEQQMVKTRDDLQAVRYEITAMEKNGTLDYLYQERENYLTVIKQLSDEWLSIRLAEETIQELFQFLSDQQLPSLLKAASNYFNLLTQEKYNQIIVNEGQLVVKDRQRRVLHIEQLSTGTKDQMYIAFRLAFIQMHQRDYGSPLIIDDGWLHFDKERKETLFKLIQVLGKESQVICLSSDISMKQFFDETKQTVITL</sequence>
<dbReference type="PANTHER" id="PTHR41259">
    <property type="entry name" value="DOUBLE-STRAND BREAK REPAIR RAD50 ATPASE, PUTATIVE-RELATED"/>
    <property type="match status" value="1"/>
</dbReference>